<gene>
    <name evidence="2" type="ORF">JWG45_06945</name>
</gene>
<evidence type="ECO:0000256" key="1">
    <source>
        <dbReference type="SAM" id="Phobius"/>
    </source>
</evidence>
<dbReference type="EMBL" id="JAFFPU010000028">
    <property type="protein sequence ID" value="MBM9576889.1"/>
    <property type="molecule type" value="Genomic_DNA"/>
</dbReference>
<feature type="transmembrane region" description="Helical" evidence="1">
    <location>
        <begin position="12"/>
        <end position="32"/>
    </location>
</feature>
<dbReference type="PROSITE" id="PS51257">
    <property type="entry name" value="PROKAR_LIPOPROTEIN"/>
    <property type="match status" value="1"/>
</dbReference>
<feature type="transmembrane region" description="Helical" evidence="1">
    <location>
        <begin position="38"/>
        <end position="57"/>
    </location>
</feature>
<protein>
    <submittedName>
        <fullName evidence="2">Uncharacterized protein</fullName>
    </submittedName>
</protein>
<name>A0ABS2UAT3_9LEPT</name>
<evidence type="ECO:0000313" key="2">
    <source>
        <dbReference type="EMBL" id="MBM9576889.1"/>
    </source>
</evidence>
<sequence length="172" mass="19090">MKKEFFVKFGAYSAITAGCLRGVASFAGEFFSGFFLEVLYSATDICILFAVLGFYFRYYEELRIYAWIGFILSMIGVGLLIGPDESTSGWNVYPYGAGILSFGLILIGTDSWKKKVLSKWIPSFWCFSVVIGGLGFFRSEWTWLFVFAGVLFGIGFIGMGFSLLGSIAKMNA</sequence>
<feature type="transmembrane region" description="Helical" evidence="1">
    <location>
        <begin position="120"/>
        <end position="137"/>
    </location>
</feature>
<feature type="transmembrane region" description="Helical" evidence="1">
    <location>
        <begin position="64"/>
        <end position="82"/>
    </location>
</feature>
<organism evidence="2 3">
    <name type="scientific">Leptospira ainlahdjerensis</name>
    <dbReference type="NCBI Taxonomy" id="2810033"/>
    <lineage>
        <taxon>Bacteria</taxon>
        <taxon>Pseudomonadati</taxon>
        <taxon>Spirochaetota</taxon>
        <taxon>Spirochaetia</taxon>
        <taxon>Leptospirales</taxon>
        <taxon>Leptospiraceae</taxon>
        <taxon>Leptospira</taxon>
    </lineage>
</organism>
<accession>A0ABS2UAT3</accession>
<evidence type="ECO:0000313" key="3">
    <source>
        <dbReference type="Proteomes" id="UP000724686"/>
    </source>
</evidence>
<comment type="caution">
    <text evidence="2">The sequence shown here is derived from an EMBL/GenBank/DDBJ whole genome shotgun (WGS) entry which is preliminary data.</text>
</comment>
<proteinExistence type="predicted"/>
<reference evidence="2 3" key="1">
    <citation type="submission" date="2021-02" db="EMBL/GenBank/DDBJ databases">
        <title>Leptospira ainlahdjerensis sp. nov., Leptospira ainazelensis sp. nov., Leptospira abararensis sp. nov. and Leptospira chreensis sp. nov., four new species isolated from water sources in Algeria.</title>
        <authorList>
            <person name="Amara Korba A."/>
            <person name="Kainiu M."/>
            <person name="Vincent A.T."/>
            <person name="Mariet J.-F."/>
            <person name="Veyrier F.J."/>
            <person name="Goarant C."/>
            <person name="Picardeau M."/>
        </authorList>
    </citation>
    <scope>NUCLEOTIDE SEQUENCE [LARGE SCALE GENOMIC DNA]</scope>
    <source>
        <strain evidence="2 3">201903070</strain>
    </source>
</reference>
<feature type="transmembrane region" description="Helical" evidence="1">
    <location>
        <begin position="143"/>
        <end position="164"/>
    </location>
</feature>
<keyword evidence="1" id="KW-0812">Transmembrane</keyword>
<keyword evidence="1" id="KW-0472">Membrane</keyword>
<dbReference type="Proteomes" id="UP000724686">
    <property type="component" value="Unassembled WGS sequence"/>
</dbReference>
<dbReference type="RefSeq" id="WP_205279040.1">
    <property type="nucleotide sequence ID" value="NZ_JAFFPU010000028.1"/>
</dbReference>
<keyword evidence="3" id="KW-1185">Reference proteome</keyword>
<keyword evidence="1" id="KW-1133">Transmembrane helix</keyword>
<feature type="transmembrane region" description="Helical" evidence="1">
    <location>
        <begin position="88"/>
        <end position="108"/>
    </location>
</feature>